<dbReference type="Pfam" id="PF13637">
    <property type="entry name" value="Ank_4"/>
    <property type="match status" value="1"/>
</dbReference>
<dbReference type="InterPro" id="IPR036770">
    <property type="entry name" value="Ankyrin_rpt-contain_sf"/>
</dbReference>
<dbReference type="PANTHER" id="PTHR10039">
    <property type="entry name" value="AMELOGENIN"/>
    <property type="match status" value="1"/>
</dbReference>
<feature type="repeat" description="ANK" evidence="2">
    <location>
        <begin position="683"/>
        <end position="712"/>
    </location>
</feature>
<dbReference type="Pfam" id="PF24883">
    <property type="entry name" value="NPHP3_N"/>
    <property type="match status" value="1"/>
</dbReference>
<gene>
    <name evidence="6" type="ORF">PV05_05219</name>
</gene>
<evidence type="ECO:0000256" key="1">
    <source>
        <dbReference type="ARBA" id="ARBA00022737"/>
    </source>
</evidence>
<dbReference type="STRING" id="348802.A0A0D2BVS6"/>
<evidence type="ECO:0000313" key="7">
    <source>
        <dbReference type="Proteomes" id="UP000054342"/>
    </source>
</evidence>
<accession>A0A0D2BVS6</accession>
<dbReference type="RefSeq" id="XP_013317150.1">
    <property type="nucleotide sequence ID" value="XM_013461696.1"/>
</dbReference>
<dbReference type="OrthoDB" id="1577640at2759"/>
<dbReference type="InterPro" id="IPR002110">
    <property type="entry name" value="Ankyrin_rpt"/>
</dbReference>
<evidence type="ECO:0000259" key="5">
    <source>
        <dbReference type="Pfam" id="PF24883"/>
    </source>
</evidence>
<feature type="domain" description="Azaphilone pigments biosynthesis cluster protein L N-terminal" evidence="3">
    <location>
        <begin position="2"/>
        <end position="99"/>
    </location>
</feature>
<protein>
    <submittedName>
        <fullName evidence="6">Uncharacterized protein</fullName>
    </submittedName>
</protein>
<dbReference type="EMBL" id="KN847319">
    <property type="protein sequence ID" value="KIW56566.1"/>
    <property type="molecule type" value="Genomic_DNA"/>
</dbReference>
<dbReference type="Pfam" id="PF22939">
    <property type="entry name" value="WHD_GPIID"/>
    <property type="match status" value="1"/>
</dbReference>
<keyword evidence="7" id="KW-1185">Reference proteome</keyword>
<feature type="domain" description="GPI inositol-deacylase winged helix" evidence="4">
    <location>
        <begin position="447"/>
        <end position="537"/>
    </location>
</feature>
<dbReference type="Proteomes" id="UP000054342">
    <property type="component" value="Unassembled WGS sequence"/>
</dbReference>
<dbReference type="InterPro" id="IPR056884">
    <property type="entry name" value="NPHP3-like_N"/>
</dbReference>
<dbReference type="Pfam" id="PF17111">
    <property type="entry name" value="PigL_N"/>
    <property type="match status" value="1"/>
</dbReference>
<feature type="domain" description="Nephrocystin 3-like N-terminal" evidence="5">
    <location>
        <begin position="221"/>
        <end position="330"/>
    </location>
</feature>
<dbReference type="PANTHER" id="PTHR10039:SF16">
    <property type="entry name" value="GPI INOSITOL-DEACYLASE"/>
    <property type="match status" value="1"/>
</dbReference>
<dbReference type="AlphaFoldDB" id="A0A0D2BVS6"/>
<dbReference type="InterPro" id="IPR054471">
    <property type="entry name" value="GPIID_WHD"/>
</dbReference>
<dbReference type="GeneID" id="25327127"/>
<keyword evidence="1" id="KW-0677">Repeat</keyword>
<dbReference type="SMART" id="SM00248">
    <property type="entry name" value="ANK"/>
    <property type="match status" value="2"/>
</dbReference>
<name>A0A0D2BVS6_9EURO</name>
<organism evidence="6 7">
    <name type="scientific">Exophiala xenobiotica</name>
    <dbReference type="NCBI Taxonomy" id="348802"/>
    <lineage>
        <taxon>Eukaryota</taxon>
        <taxon>Fungi</taxon>
        <taxon>Dikarya</taxon>
        <taxon>Ascomycota</taxon>
        <taxon>Pezizomycotina</taxon>
        <taxon>Eurotiomycetes</taxon>
        <taxon>Chaetothyriomycetidae</taxon>
        <taxon>Chaetothyriales</taxon>
        <taxon>Herpotrichiellaceae</taxon>
        <taxon>Exophiala</taxon>
    </lineage>
</organism>
<sequence length="793" mass="89118">MADPLSIAASVAGLVSLGLDVTGALIDYYQDYKHQDSDVAAMMCHIKSVHRYFEQLSQVIAERTFQGDESLTGNVESSVTKCDSLLQKLQKRYSKFEKPSGDLRTRLEAACSRARYPFRKSTLEKIKENAEEIRDNISPVLQLLQLKDNKRIHDRTTEIKTLVEFVTARQIASNLRTWLNAPDATSNHYAACTKSHLGTGSWLLQSASFKSWLDSPNSFLIGFFYFTFSDESKQNTSAMLKALLLQLSSQHSSGENILSRLHDKYGPGTLPVYALEDALGELLSLFANVFVFVDALDESPWQTARGEVLDTLNRFRDWNVPGLHLLVTSRDLHDIRDDIQPLPEEDIAMIKNEGVDQDIASYIAGRLDTDRRLAKWKPFRSKIEDGLTLRARGVFRWVDCQFTLLQSCPRTESHLEERLQSLPADLDETYERMLLEVQRRGLAFDLWRVLLQLCYAHRPMMIAEVIDGLAVDVGDQAGLNLNRQLQDEDDVLQICSGFVEVDIQVVADHLWSKIFTKFKVLRIAHFTVQEYLESDRLPKQVGDNFGLNAAVGHQEITKICLTYLSHPGLSVDPLAENSFEATIGDYPLAYYAARLWHEHYKRASSHGDNLDVLVLPIFTDPQIYANWAITLGSLYNRRGTDIPGLLYFPALWGLENICLGLLQLKAPNHIQELVNAEGSVYGTALHAACVEGHTKIAKLLLEHGTDVNIQAGSRGTALQAAAARRFTEAMEILLKHGADANIQGGYYETALQAAAWQYKQSKNCSELTWTLTQTLPLLILPSRDSPSTPLLTF</sequence>
<dbReference type="PROSITE" id="PS50088">
    <property type="entry name" value="ANK_REPEAT"/>
    <property type="match status" value="2"/>
</dbReference>
<dbReference type="Gene3D" id="1.25.40.20">
    <property type="entry name" value="Ankyrin repeat-containing domain"/>
    <property type="match status" value="1"/>
</dbReference>
<evidence type="ECO:0000259" key="4">
    <source>
        <dbReference type="Pfam" id="PF22939"/>
    </source>
</evidence>
<keyword evidence="2" id="KW-0040">ANK repeat</keyword>
<evidence type="ECO:0000313" key="6">
    <source>
        <dbReference type="EMBL" id="KIW56566.1"/>
    </source>
</evidence>
<evidence type="ECO:0000259" key="3">
    <source>
        <dbReference type="Pfam" id="PF17111"/>
    </source>
</evidence>
<evidence type="ECO:0000256" key="2">
    <source>
        <dbReference type="PROSITE-ProRule" id="PRU00023"/>
    </source>
</evidence>
<reference evidence="6 7" key="1">
    <citation type="submission" date="2015-01" db="EMBL/GenBank/DDBJ databases">
        <title>The Genome Sequence of Exophiala xenobiotica CBS118157.</title>
        <authorList>
            <consortium name="The Broad Institute Genomics Platform"/>
            <person name="Cuomo C."/>
            <person name="de Hoog S."/>
            <person name="Gorbushina A."/>
            <person name="Stielow B."/>
            <person name="Teixiera M."/>
            <person name="Abouelleil A."/>
            <person name="Chapman S.B."/>
            <person name="Priest M."/>
            <person name="Young S.K."/>
            <person name="Wortman J."/>
            <person name="Nusbaum C."/>
            <person name="Birren B."/>
        </authorList>
    </citation>
    <scope>NUCLEOTIDE SEQUENCE [LARGE SCALE GENOMIC DNA]</scope>
    <source>
        <strain evidence="6 7">CBS 118157</strain>
    </source>
</reference>
<proteinExistence type="predicted"/>
<dbReference type="InterPro" id="IPR031348">
    <property type="entry name" value="PigL_N"/>
</dbReference>
<dbReference type="HOGENOM" id="CLU_000288_34_23_1"/>
<dbReference type="SUPFAM" id="SSF48403">
    <property type="entry name" value="Ankyrin repeat"/>
    <property type="match status" value="1"/>
</dbReference>
<dbReference type="PROSITE" id="PS50297">
    <property type="entry name" value="ANK_REP_REGION"/>
    <property type="match status" value="1"/>
</dbReference>
<feature type="repeat" description="ANK" evidence="2">
    <location>
        <begin position="713"/>
        <end position="745"/>
    </location>
</feature>